<dbReference type="EMBL" id="SNRY01003249">
    <property type="protein sequence ID" value="KAA6321671.1"/>
    <property type="molecule type" value="Genomic_DNA"/>
</dbReference>
<keyword evidence="1" id="KW-0449">Lipoprotein</keyword>
<sequence>MKGISYIIIFTTLFTLSLHAQTAQEAAKNILDNTAMAFRADGGIKADFIAKVFDKKQLSEETQGTIQLKEEKFLLKTNDVIVWFDGKTQWTYWIENDEVNVTTPTAEELQSTNPYALLSGYQKEFEYQKGTKTLFRGKPVNEILLTANAHNKDRMHIRLYITEKTYQLMYIETEQQNGNRSEITITEYQTKKTYDDALFRFNSKEYPEVEIIDLR</sequence>
<dbReference type="AlphaFoldDB" id="A0A5J4QL91"/>
<dbReference type="SUPFAM" id="SSF89392">
    <property type="entry name" value="Prokaryotic lipoproteins and lipoprotein localization factors"/>
    <property type="match status" value="1"/>
</dbReference>
<accession>A0A5J4QL91</accession>
<dbReference type="CDD" id="cd16325">
    <property type="entry name" value="LolA"/>
    <property type="match status" value="1"/>
</dbReference>
<comment type="caution">
    <text evidence="1">The sequence shown here is derived from an EMBL/GenBank/DDBJ whole genome shotgun (WGS) entry which is preliminary data.</text>
</comment>
<dbReference type="InterPro" id="IPR004564">
    <property type="entry name" value="OM_lipoprot_carrier_LolA-like"/>
</dbReference>
<dbReference type="Pfam" id="PF16584">
    <property type="entry name" value="LolA_2"/>
    <property type="match status" value="1"/>
</dbReference>
<dbReference type="PANTHER" id="PTHR35869">
    <property type="entry name" value="OUTER-MEMBRANE LIPOPROTEIN CARRIER PROTEIN"/>
    <property type="match status" value="1"/>
</dbReference>
<reference evidence="1" key="1">
    <citation type="submission" date="2019-03" db="EMBL/GenBank/DDBJ databases">
        <title>Single cell metagenomics reveals metabolic interactions within the superorganism composed of flagellate Streblomastix strix and complex community of Bacteroidetes bacteria on its surface.</title>
        <authorList>
            <person name="Treitli S.C."/>
            <person name="Kolisko M."/>
            <person name="Husnik F."/>
            <person name="Keeling P."/>
            <person name="Hampl V."/>
        </authorList>
    </citation>
    <scope>NUCLEOTIDE SEQUENCE</scope>
    <source>
        <strain evidence="1">STM</strain>
    </source>
</reference>
<gene>
    <name evidence="1" type="ORF">EZS27_028706</name>
</gene>
<proteinExistence type="predicted"/>
<organism evidence="1">
    <name type="scientific">termite gut metagenome</name>
    <dbReference type="NCBI Taxonomy" id="433724"/>
    <lineage>
        <taxon>unclassified sequences</taxon>
        <taxon>metagenomes</taxon>
        <taxon>organismal metagenomes</taxon>
    </lineage>
</organism>
<protein>
    <submittedName>
        <fullName evidence="1">Outer-membrane lipoprotein carrier protein</fullName>
    </submittedName>
</protein>
<evidence type="ECO:0000313" key="1">
    <source>
        <dbReference type="EMBL" id="KAA6321671.1"/>
    </source>
</evidence>
<dbReference type="InterPro" id="IPR029046">
    <property type="entry name" value="LolA/LolB/LppX"/>
</dbReference>
<dbReference type="Gene3D" id="2.50.20.10">
    <property type="entry name" value="Lipoprotein localisation LolA/LolB/LppX"/>
    <property type="match status" value="1"/>
</dbReference>
<name>A0A5J4QL91_9ZZZZ</name>
<dbReference type="PANTHER" id="PTHR35869:SF1">
    <property type="entry name" value="OUTER-MEMBRANE LIPOPROTEIN CARRIER PROTEIN"/>
    <property type="match status" value="1"/>
</dbReference>